<protein>
    <recommendedName>
        <fullName evidence="5">Secreted protein</fullName>
    </recommendedName>
</protein>
<dbReference type="Proteomes" id="UP000729402">
    <property type="component" value="Unassembled WGS sequence"/>
</dbReference>
<gene>
    <name evidence="3" type="ORF">GUJ93_ZPchr0009g1347</name>
</gene>
<feature type="chain" id="PRO_5035197816" description="Secreted protein" evidence="2">
    <location>
        <begin position="28"/>
        <end position="83"/>
    </location>
</feature>
<comment type="caution">
    <text evidence="3">The sequence shown here is derived from an EMBL/GenBank/DDBJ whole genome shotgun (WGS) entry which is preliminary data.</text>
</comment>
<evidence type="ECO:0000256" key="1">
    <source>
        <dbReference type="SAM" id="MobiDB-lite"/>
    </source>
</evidence>
<evidence type="ECO:0008006" key="5">
    <source>
        <dbReference type="Google" id="ProtNLM"/>
    </source>
</evidence>
<feature type="compositionally biased region" description="Basic residues" evidence="1">
    <location>
        <begin position="73"/>
        <end position="83"/>
    </location>
</feature>
<evidence type="ECO:0000313" key="3">
    <source>
        <dbReference type="EMBL" id="KAG8050029.1"/>
    </source>
</evidence>
<organism evidence="3 4">
    <name type="scientific">Zizania palustris</name>
    <name type="common">Northern wild rice</name>
    <dbReference type="NCBI Taxonomy" id="103762"/>
    <lineage>
        <taxon>Eukaryota</taxon>
        <taxon>Viridiplantae</taxon>
        <taxon>Streptophyta</taxon>
        <taxon>Embryophyta</taxon>
        <taxon>Tracheophyta</taxon>
        <taxon>Spermatophyta</taxon>
        <taxon>Magnoliopsida</taxon>
        <taxon>Liliopsida</taxon>
        <taxon>Poales</taxon>
        <taxon>Poaceae</taxon>
        <taxon>BOP clade</taxon>
        <taxon>Oryzoideae</taxon>
        <taxon>Oryzeae</taxon>
        <taxon>Zizaniinae</taxon>
        <taxon>Zizania</taxon>
    </lineage>
</organism>
<name>A0A8J5VMC9_ZIZPA</name>
<proteinExistence type="predicted"/>
<reference evidence="3" key="2">
    <citation type="submission" date="2021-02" db="EMBL/GenBank/DDBJ databases">
        <authorList>
            <person name="Kimball J.A."/>
            <person name="Haas M.W."/>
            <person name="Macchietto M."/>
            <person name="Kono T."/>
            <person name="Duquette J."/>
            <person name="Shao M."/>
        </authorList>
    </citation>
    <scope>NUCLEOTIDE SEQUENCE</scope>
    <source>
        <tissue evidence="3">Fresh leaf tissue</tissue>
    </source>
</reference>
<accession>A0A8J5VMC9</accession>
<reference evidence="3" key="1">
    <citation type="journal article" date="2021" name="bioRxiv">
        <title>Whole Genome Assembly and Annotation of Northern Wild Rice, Zizania palustris L., Supports a Whole Genome Duplication in the Zizania Genus.</title>
        <authorList>
            <person name="Haas M."/>
            <person name="Kono T."/>
            <person name="Macchietto M."/>
            <person name="Millas R."/>
            <person name="McGilp L."/>
            <person name="Shao M."/>
            <person name="Duquette J."/>
            <person name="Hirsch C.N."/>
            <person name="Kimball J."/>
        </authorList>
    </citation>
    <scope>NUCLEOTIDE SEQUENCE</scope>
    <source>
        <tissue evidence="3">Fresh leaf tissue</tissue>
    </source>
</reference>
<feature type="signal peptide" evidence="2">
    <location>
        <begin position="1"/>
        <end position="27"/>
    </location>
</feature>
<feature type="region of interest" description="Disordered" evidence="1">
    <location>
        <begin position="56"/>
        <end position="83"/>
    </location>
</feature>
<keyword evidence="4" id="KW-1185">Reference proteome</keyword>
<sequence>MPRPKLKAQRSIHLGISLHLLLLLSEAVPPFLGFILLSASRPMQGGLVVRCQKREGEEEFTKLPSNRSYGGKRNARGRSRTSH</sequence>
<dbReference type="AlphaFoldDB" id="A0A8J5VMC9"/>
<keyword evidence="2" id="KW-0732">Signal</keyword>
<evidence type="ECO:0000313" key="4">
    <source>
        <dbReference type="Proteomes" id="UP000729402"/>
    </source>
</evidence>
<evidence type="ECO:0000256" key="2">
    <source>
        <dbReference type="SAM" id="SignalP"/>
    </source>
</evidence>
<dbReference type="EMBL" id="JAAALK010000289">
    <property type="protein sequence ID" value="KAG8050029.1"/>
    <property type="molecule type" value="Genomic_DNA"/>
</dbReference>